<dbReference type="InterPro" id="IPR025736">
    <property type="entry name" value="PucR_C-HTH_dom"/>
</dbReference>
<sequence>MAGAVKDEQLRMSELASDALSVFRVISYFDALSESAANADAIVRSAALLAECPVGAQWASGPVIRYGALGDLLDESRLATPTAADPAVWLERTAAAEHPLDSLLLDRLRHALRVAAQRSAVPAGPRLGHPALLEVVLSDKERREDRVRAVGLLGLDATRQVRAMAVSTASSKAAVELVARSCPGRIVHSVAVGNLTAMLLQDDCDDRRLADDLHAAIVAEHPMALGCADGDRGPWVGIGERMSVYAAPASWKQARRALRFASSTGYGRRAVSYGRLGSLELLAELPLKRLLNDPDAARINAIATSPTGEQEVATLEAYCVFGSLRRTAEEMHVHHSTVAARLAHLEAQMGWDLADPMDRFKATLVLMVRRVTLSSTELAASEVFGETF</sequence>
<dbReference type="PANTHER" id="PTHR33744">
    <property type="entry name" value="CARBOHYDRATE DIACID REGULATOR"/>
    <property type="match status" value="1"/>
</dbReference>
<dbReference type="OrthoDB" id="5051269at2"/>
<dbReference type="AlphaFoldDB" id="A0A1H3E6A1"/>
<gene>
    <name evidence="2" type="ORF">SAMN05216215_101494</name>
</gene>
<organism evidence="2 3">
    <name type="scientific">Saccharopolyspora shandongensis</name>
    <dbReference type="NCBI Taxonomy" id="418495"/>
    <lineage>
        <taxon>Bacteria</taxon>
        <taxon>Bacillati</taxon>
        <taxon>Actinomycetota</taxon>
        <taxon>Actinomycetes</taxon>
        <taxon>Pseudonocardiales</taxon>
        <taxon>Pseudonocardiaceae</taxon>
        <taxon>Saccharopolyspora</taxon>
    </lineage>
</organism>
<dbReference type="Proteomes" id="UP000199529">
    <property type="component" value="Unassembled WGS sequence"/>
</dbReference>
<reference evidence="3" key="1">
    <citation type="submission" date="2016-10" db="EMBL/GenBank/DDBJ databases">
        <authorList>
            <person name="Varghese N."/>
            <person name="Submissions S."/>
        </authorList>
    </citation>
    <scope>NUCLEOTIDE SEQUENCE [LARGE SCALE GENOMIC DNA]</scope>
    <source>
        <strain evidence="3">CGMCC 4.3530</strain>
    </source>
</reference>
<dbReference type="EMBL" id="FNOK01000014">
    <property type="protein sequence ID" value="SDX73464.1"/>
    <property type="molecule type" value="Genomic_DNA"/>
</dbReference>
<dbReference type="PANTHER" id="PTHR33744:SF7">
    <property type="entry name" value="PUCR FAMILY TRANSCRIPTIONAL REGULATOR"/>
    <property type="match status" value="1"/>
</dbReference>
<dbReference type="InterPro" id="IPR051448">
    <property type="entry name" value="CdaR-like_regulators"/>
</dbReference>
<proteinExistence type="predicted"/>
<dbReference type="Gene3D" id="1.10.10.2840">
    <property type="entry name" value="PucR C-terminal helix-turn-helix domain"/>
    <property type="match status" value="1"/>
</dbReference>
<keyword evidence="3" id="KW-1185">Reference proteome</keyword>
<protein>
    <submittedName>
        <fullName evidence="2">PucR C-terminal helix-turn-helix domain-containing protein</fullName>
    </submittedName>
</protein>
<evidence type="ECO:0000259" key="1">
    <source>
        <dbReference type="Pfam" id="PF13556"/>
    </source>
</evidence>
<dbReference type="Pfam" id="PF13556">
    <property type="entry name" value="HTH_30"/>
    <property type="match status" value="1"/>
</dbReference>
<dbReference type="InterPro" id="IPR042070">
    <property type="entry name" value="PucR_C-HTH_sf"/>
</dbReference>
<name>A0A1H3E6A1_9PSEU</name>
<dbReference type="STRING" id="418495.SAMN05216215_101494"/>
<accession>A0A1H3E6A1</accession>
<evidence type="ECO:0000313" key="2">
    <source>
        <dbReference type="EMBL" id="SDX73464.1"/>
    </source>
</evidence>
<evidence type="ECO:0000313" key="3">
    <source>
        <dbReference type="Proteomes" id="UP000199529"/>
    </source>
</evidence>
<feature type="domain" description="PucR C-terminal helix-turn-helix" evidence="1">
    <location>
        <begin position="312"/>
        <end position="366"/>
    </location>
</feature>